<accession>U4TDY8</accession>
<proteinExistence type="predicted"/>
<evidence type="ECO:0000313" key="2">
    <source>
        <dbReference type="Proteomes" id="UP000016761"/>
    </source>
</evidence>
<organism evidence="1 2">
    <name type="scientific">Psychrobacter aquaticus CMS 56</name>
    <dbReference type="NCBI Taxonomy" id="1354303"/>
    <lineage>
        <taxon>Bacteria</taxon>
        <taxon>Pseudomonadati</taxon>
        <taxon>Pseudomonadota</taxon>
        <taxon>Gammaproteobacteria</taxon>
        <taxon>Moraxellales</taxon>
        <taxon>Moraxellaceae</taxon>
        <taxon>Psychrobacter</taxon>
    </lineage>
</organism>
<dbReference type="EMBL" id="AUSW01000006">
    <property type="protein sequence ID" value="ERL56954.1"/>
    <property type="molecule type" value="Genomic_DNA"/>
</dbReference>
<dbReference type="PATRIC" id="fig|1354303.4.peg.152"/>
<gene>
    <name evidence="1" type="ORF">M917_0151</name>
</gene>
<reference evidence="1 2" key="1">
    <citation type="journal article" date="2013" name="Genome Announc.">
        <title>Draft Genome Sequence of Psychrobacter aquaticus Strain CMS 56T, Isolated from a Cyanobacterial Mat Sample Collected from Water Bodies in the McMurdo Dry Valley Region of Antarctica.</title>
        <authorList>
            <person name="Reddy G.S."/>
            <person name="Ara S."/>
            <person name="Singh A."/>
            <person name="Kumar Pinnaka A."/>
            <person name="Shivaji S."/>
        </authorList>
    </citation>
    <scope>NUCLEOTIDE SEQUENCE [LARGE SCALE GENOMIC DNA]</scope>
    <source>
        <strain evidence="1 2">CMS 56</strain>
    </source>
</reference>
<protein>
    <submittedName>
        <fullName evidence="1">Uncharacterized protein</fullName>
    </submittedName>
</protein>
<sequence>MIHITYAYSDDFYRRSMGSIFANAVVIFKQINPILPTSLSKLAQFLNDL</sequence>
<dbReference type="AlphaFoldDB" id="U4TDY8"/>
<keyword evidence="2" id="KW-1185">Reference proteome</keyword>
<dbReference type="Proteomes" id="UP000016761">
    <property type="component" value="Unassembled WGS sequence"/>
</dbReference>
<dbReference type="STRING" id="1354303.M917_0151"/>
<name>U4TDY8_9GAMM</name>
<comment type="caution">
    <text evidence="1">The sequence shown here is derived from an EMBL/GenBank/DDBJ whole genome shotgun (WGS) entry which is preliminary data.</text>
</comment>
<evidence type="ECO:0000313" key="1">
    <source>
        <dbReference type="EMBL" id="ERL56954.1"/>
    </source>
</evidence>